<dbReference type="PANTHER" id="PTHR42879:SF6">
    <property type="entry name" value="NADPH-DEPENDENT REDUCTASE BACG"/>
    <property type="match status" value="1"/>
</dbReference>
<dbReference type="Gene3D" id="3.40.50.720">
    <property type="entry name" value="NAD(P)-binding Rossmann-like Domain"/>
    <property type="match status" value="1"/>
</dbReference>
<dbReference type="Proteomes" id="UP001162030">
    <property type="component" value="Chromosome"/>
</dbReference>
<evidence type="ECO:0000313" key="3">
    <source>
        <dbReference type="Proteomes" id="UP001162030"/>
    </source>
</evidence>
<dbReference type="Pfam" id="PF13561">
    <property type="entry name" value="adh_short_C2"/>
    <property type="match status" value="1"/>
</dbReference>
<dbReference type="InterPro" id="IPR002347">
    <property type="entry name" value="SDR_fam"/>
</dbReference>
<proteinExistence type="inferred from homology"/>
<evidence type="ECO:0000256" key="1">
    <source>
        <dbReference type="ARBA" id="ARBA00006484"/>
    </source>
</evidence>
<dbReference type="CDD" id="cd05344">
    <property type="entry name" value="BKR_like_SDR_like"/>
    <property type="match status" value="1"/>
</dbReference>
<dbReference type="SUPFAM" id="SSF51735">
    <property type="entry name" value="NAD(P)-binding Rossmann-fold domains"/>
    <property type="match status" value="1"/>
</dbReference>
<dbReference type="PANTHER" id="PTHR42879">
    <property type="entry name" value="3-OXOACYL-(ACYL-CARRIER-PROTEIN) REDUCTASE"/>
    <property type="match status" value="1"/>
</dbReference>
<sequence length="266" mass="28591">MGAFSMGLLEGKRALVCGSSQGIGRAIALHFAEQGAEVILLARNEAALKHVCGELETEHGQKHCYLVADFSQPDRLRQILEERLPELLPIHILVNNTGGPPGGLLYEARIEEFTEAFNRHLVCSHILVQALLPGMESLNYGRIINIVSTSVKQPIPGLGVSNTVRGAMANWAKTLAGELAPFGITVNNILPGATETARLRAIMEAKARSSNKSIDDVVEQTKRSIPLGRFAKPEEIAYAAGFLASDLASYITGINLPVDGGRTMSL</sequence>
<evidence type="ECO:0000313" key="2">
    <source>
        <dbReference type="EMBL" id="CAI8870439.1"/>
    </source>
</evidence>
<dbReference type="InterPro" id="IPR050259">
    <property type="entry name" value="SDR"/>
</dbReference>
<dbReference type="PRINTS" id="PR00081">
    <property type="entry name" value="GDHRDH"/>
</dbReference>
<name>A0ABM9I404_9GAMM</name>
<protein>
    <submittedName>
        <fullName evidence="2">Short-chain dehydrogenase/reductase</fullName>
    </submittedName>
</protein>
<dbReference type="EMBL" id="OX458333">
    <property type="protein sequence ID" value="CAI8870439.1"/>
    <property type="molecule type" value="Genomic_DNA"/>
</dbReference>
<keyword evidence="3" id="KW-1185">Reference proteome</keyword>
<dbReference type="InterPro" id="IPR036291">
    <property type="entry name" value="NAD(P)-bd_dom_sf"/>
</dbReference>
<comment type="similarity">
    <text evidence="1">Belongs to the short-chain dehydrogenases/reductases (SDR) family.</text>
</comment>
<organism evidence="2 3">
    <name type="scientific">Methylocaldum szegediense</name>
    <dbReference type="NCBI Taxonomy" id="73780"/>
    <lineage>
        <taxon>Bacteria</taxon>
        <taxon>Pseudomonadati</taxon>
        <taxon>Pseudomonadota</taxon>
        <taxon>Gammaproteobacteria</taxon>
        <taxon>Methylococcales</taxon>
        <taxon>Methylococcaceae</taxon>
        <taxon>Methylocaldum</taxon>
    </lineage>
</organism>
<accession>A0ABM9I404</accession>
<gene>
    <name evidence="2" type="ORF">MSZNOR_2868</name>
</gene>
<reference evidence="2 3" key="1">
    <citation type="submission" date="2023-03" db="EMBL/GenBank/DDBJ databases">
        <authorList>
            <person name="Pearce D."/>
        </authorList>
    </citation>
    <scope>NUCLEOTIDE SEQUENCE [LARGE SCALE GENOMIC DNA]</scope>
    <source>
        <strain evidence="2">Msz</strain>
    </source>
</reference>